<gene>
    <name evidence="3" type="ORF">MORIYA_1714</name>
</gene>
<feature type="domain" description="Glycosyl transferase family 1" evidence="1">
    <location>
        <begin position="201"/>
        <end position="362"/>
    </location>
</feature>
<dbReference type="Pfam" id="PF13439">
    <property type="entry name" value="Glyco_transf_4"/>
    <property type="match status" value="1"/>
</dbReference>
<name>A0A330LP22_9GAMM</name>
<dbReference type="InterPro" id="IPR028098">
    <property type="entry name" value="Glyco_trans_4-like_N"/>
</dbReference>
<dbReference type="PANTHER" id="PTHR45947">
    <property type="entry name" value="SULFOQUINOVOSYL TRANSFERASE SQD2"/>
    <property type="match status" value="1"/>
</dbReference>
<reference evidence="4" key="1">
    <citation type="submission" date="2018-05" db="EMBL/GenBank/DDBJ databases">
        <authorList>
            <person name="Cea G.-C."/>
            <person name="William W."/>
        </authorList>
    </citation>
    <scope>NUCLEOTIDE SEQUENCE [LARGE SCALE GENOMIC DNA]</scope>
    <source>
        <strain evidence="4">DB21MT 5</strain>
    </source>
</reference>
<evidence type="ECO:0000259" key="2">
    <source>
        <dbReference type="Pfam" id="PF13439"/>
    </source>
</evidence>
<sequence length="387" mass="43102">MKKVAFLAPSYPVLSETFIRTEVDSIKSCGHQVCVMTFIKYHNCSEFSYDTHEISANLHLSLLTTLSPVGMVRALSFIAKQHSMPKLSLFRYSLNLALQMRKEGVNHVHAHFAQHTCAHAITAAKMMGITSSFVAHGHDLYETPYDVHLKVNNSDFVVAVCKDMEHNLKKINHDKIKLLHCGVNINEFPPSQLSSAQRQGSTPIRLVFLGRLVEQKGLNYLLQSLHELAPQHSVTLDIIGDGALRSSLQQQVHTLGLSKIVRFLGAKSSRWVSHNLVNFDCLVAPFCVSQSGCVDTGPLVLKEAMASGVPVITTDLMGCKEIVAPGTGLIVKQKDSQSLSHAITEFIHYPYQKRQEMRRLARLNIENNFDALHQAKSLSHWIENCAS</sequence>
<dbReference type="OrthoDB" id="9768937at2"/>
<dbReference type="RefSeq" id="WP_112714207.1">
    <property type="nucleotide sequence ID" value="NZ_LS483250.1"/>
</dbReference>
<dbReference type="InterPro" id="IPR001296">
    <property type="entry name" value="Glyco_trans_1"/>
</dbReference>
<dbReference type="SUPFAM" id="SSF53756">
    <property type="entry name" value="UDP-Glycosyltransferase/glycogen phosphorylase"/>
    <property type="match status" value="1"/>
</dbReference>
<protein>
    <submittedName>
        <fullName evidence="3">Colanic acid biosynthesis glycosyltransferase WcaL</fullName>
    </submittedName>
</protein>
<dbReference type="KEGG" id="mya:MORIYA_1714"/>
<dbReference type="InterPro" id="IPR050194">
    <property type="entry name" value="Glycosyltransferase_grp1"/>
</dbReference>
<dbReference type="AlphaFoldDB" id="A0A330LP22"/>
<keyword evidence="4" id="KW-1185">Reference proteome</keyword>
<dbReference type="PANTHER" id="PTHR45947:SF14">
    <property type="entry name" value="SLL1723 PROTEIN"/>
    <property type="match status" value="1"/>
</dbReference>
<organism evidence="3 4">
    <name type="scientific">Moritella yayanosii</name>
    <dbReference type="NCBI Taxonomy" id="69539"/>
    <lineage>
        <taxon>Bacteria</taxon>
        <taxon>Pseudomonadati</taxon>
        <taxon>Pseudomonadota</taxon>
        <taxon>Gammaproteobacteria</taxon>
        <taxon>Alteromonadales</taxon>
        <taxon>Moritellaceae</taxon>
        <taxon>Moritella</taxon>
    </lineage>
</organism>
<accession>A0A330LP22</accession>
<dbReference type="Gene3D" id="3.40.50.2000">
    <property type="entry name" value="Glycogen Phosphorylase B"/>
    <property type="match status" value="2"/>
</dbReference>
<dbReference type="EMBL" id="LS483250">
    <property type="protein sequence ID" value="SQD78192.1"/>
    <property type="molecule type" value="Genomic_DNA"/>
</dbReference>
<dbReference type="Proteomes" id="UP000250163">
    <property type="component" value="Chromosome MORIYA"/>
</dbReference>
<feature type="domain" description="Glycosyltransferase subfamily 4-like N-terminal" evidence="2">
    <location>
        <begin position="87"/>
        <end position="186"/>
    </location>
</feature>
<proteinExistence type="predicted"/>
<evidence type="ECO:0000313" key="3">
    <source>
        <dbReference type="EMBL" id="SQD78192.1"/>
    </source>
</evidence>
<evidence type="ECO:0000313" key="4">
    <source>
        <dbReference type="Proteomes" id="UP000250163"/>
    </source>
</evidence>
<dbReference type="Pfam" id="PF00534">
    <property type="entry name" value="Glycos_transf_1"/>
    <property type="match status" value="1"/>
</dbReference>
<evidence type="ECO:0000259" key="1">
    <source>
        <dbReference type="Pfam" id="PF00534"/>
    </source>
</evidence>
<dbReference type="GO" id="GO:0016757">
    <property type="term" value="F:glycosyltransferase activity"/>
    <property type="evidence" value="ECO:0007669"/>
    <property type="project" value="InterPro"/>
</dbReference>
<keyword evidence="3" id="KW-0808">Transferase</keyword>